<accession>A0A853DIL0</accession>
<evidence type="ECO:0000256" key="2">
    <source>
        <dbReference type="SAM" id="Phobius"/>
    </source>
</evidence>
<evidence type="ECO:0000313" key="4">
    <source>
        <dbReference type="Proteomes" id="UP000521075"/>
    </source>
</evidence>
<evidence type="ECO:0000313" key="3">
    <source>
        <dbReference type="EMBL" id="NYK08158.1"/>
    </source>
</evidence>
<reference evidence="3 4" key="1">
    <citation type="submission" date="2020-07" db="EMBL/GenBank/DDBJ databases">
        <title>Sequencing the genomes of 1000 actinobacteria strains.</title>
        <authorList>
            <person name="Klenk H.-P."/>
        </authorList>
    </citation>
    <scope>NUCLEOTIDE SEQUENCE [LARGE SCALE GENOMIC DNA]</scope>
    <source>
        <strain evidence="3 4">DSM 15166</strain>
    </source>
</reference>
<keyword evidence="2" id="KW-1133">Transmembrane helix</keyword>
<dbReference type="RefSeq" id="WP_179699305.1">
    <property type="nucleotide sequence ID" value="NZ_BAAAHA010000002.1"/>
</dbReference>
<feature type="compositionally biased region" description="Gly residues" evidence="1">
    <location>
        <begin position="84"/>
        <end position="103"/>
    </location>
</feature>
<feature type="region of interest" description="Disordered" evidence="1">
    <location>
        <begin position="1"/>
        <end position="23"/>
    </location>
</feature>
<protein>
    <recommendedName>
        <fullName evidence="5">DUF5666 domain-containing protein</fullName>
    </recommendedName>
</protein>
<feature type="region of interest" description="Disordered" evidence="1">
    <location>
        <begin position="71"/>
        <end position="105"/>
    </location>
</feature>
<organism evidence="3 4">
    <name type="scientific">Leifsonia naganoensis</name>
    <dbReference type="NCBI Taxonomy" id="150025"/>
    <lineage>
        <taxon>Bacteria</taxon>
        <taxon>Bacillati</taxon>
        <taxon>Actinomycetota</taxon>
        <taxon>Actinomycetes</taxon>
        <taxon>Micrococcales</taxon>
        <taxon>Microbacteriaceae</taxon>
        <taxon>Leifsonia</taxon>
    </lineage>
</organism>
<keyword evidence="2" id="KW-0812">Transmembrane</keyword>
<evidence type="ECO:0008006" key="5">
    <source>
        <dbReference type="Google" id="ProtNLM"/>
    </source>
</evidence>
<dbReference type="Proteomes" id="UP000521075">
    <property type="component" value="Unassembled WGS sequence"/>
</dbReference>
<keyword evidence="4" id="KW-1185">Reference proteome</keyword>
<evidence type="ECO:0000256" key="1">
    <source>
        <dbReference type="SAM" id="MobiDB-lite"/>
    </source>
</evidence>
<dbReference type="AlphaFoldDB" id="A0A853DIL0"/>
<comment type="caution">
    <text evidence="3">The sequence shown here is derived from an EMBL/GenBank/DDBJ whole genome shotgun (WGS) entry which is preliminary data.</text>
</comment>
<feature type="transmembrane region" description="Helical" evidence="2">
    <location>
        <begin position="33"/>
        <end position="62"/>
    </location>
</feature>
<gene>
    <name evidence="3" type="ORF">HNR14_000039</name>
</gene>
<name>A0A853DIL0_9MICO</name>
<sequence>MDENQPTQPLPPAQPQQPLAPPVAEPFYKRHGLAFAISTLVLGIVVLVGLVGVGTVVAVNVVTHSISARNHAAPGDRTVPGQGRDNGGRGQGGTGGTQGGTGGTQRELVRGTLESAAGAEWSVKTTAGETVTVKVTASTAYGLPNQAASKSDFATGDEVVVVGTDRSGDTITATRILKLADFPRPRSTPGPTPGNGAP</sequence>
<proteinExistence type="predicted"/>
<keyword evidence="2" id="KW-0472">Membrane</keyword>
<dbReference type="EMBL" id="JACCHJ010000001">
    <property type="protein sequence ID" value="NYK08158.1"/>
    <property type="molecule type" value="Genomic_DNA"/>
</dbReference>
<feature type="compositionally biased region" description="Pro residues" evidence="1">
    <location>
        <begin position="8"/>
        <end position="23"/>
    </location>
</feature>